<protein>
    <submittedName>
        <fullName evidence="2">D-aminoacylase</fullName>
    </submittedName>
</protein>
<dbReference type="KEGG" id="serw:FY030_06595"/>
<organism evidence="2 3">
    <name type="scientific">Ornithinimicrobium pratense</name>
    <dbReference type="NCBI Taxonomy" id="2593973"/>
    <lineage>
        <taxon>Bacteria</taxon>
        <taxon>Bacillati</taxon>
        <taxon>Actinomycetota</taxon>
        <taxon>Actinomycetes</taxon>
        <taxon>Micrococcales</taxon>
        <taxon>Ornithinimicrobiaceae</taxon>
        <taxon>Ornithinimicrobium</taxon>
    </lineage>
</organism>
<dbReference type="RefSeq" id="WP_158060814.1">
    <property type="nucleotide sequence ID" value="NZ_CP044427.1"/>
</dbReference>
<dbReference type="PANTHER" id="PTHR11647:SF1">
    <property type="entry name" value="COLLAPSIN RESPONSE MEDIATOR PROTEIN"/>
    <property type="match status" value="1"/>
</dbReference>
<dbReference type="Gene3D" id="3.30.1490.130">
    <property type="entry name" value="D-aminoacylase. Domain 3"/>
    <property type="match status" value="1"/>
</dbReference>
<dbReference type="InterPro" id="IPR013108">
    <property type="entry name" value="Amidohydro_3"/>
</dbReference>
<dbReference type="Proteomes" id="UP000326546">
    <property type="component" value="Chromosome"/>
</dbReference>
<sequence>MSATSVALVGGTVVDGTGAPARPADVLVRDGRVADVLPPGQVMPDDAVRLDCSGQVVAPGFIDTHSHADNAPFLAEDDVSKIEQGVTTEVTGNCGFSLAPLESVHRDAAQTLLNRIFPPTELDWTGMGEMLQRADAGGRITHQAALVGHNIVRIAAMGADGRPAERPELRRMVQLLETALEDGAFGLSSGLIYPPGLFSAPTELGVLTQVLGQDRVYATHMRSETTRVLDSIEESLTAAASRCRLHVSHLKIADREQWGRMPDALTALERARARGELVSQDAYPYTAGSTMLTAALPPWFHDGGGPAVLARLASPDARRRAERDIEHDRSYENMVAATGWDKIIVSSTRSHRYEGRSLAAIAEHLGCSPFAALAQILLEEELQATMVMHMMREDDVRTVLADPMTTIGSDGLPPGTGGRPHPRTFGTFPRVLGHYVRQERLLTLEEAVRRMSSLPADIFGLQDRGRVRRGAMADLVTFDAEAVTDRATYEDPTARPAGMGLVLQEGQVVVRDGRWLGARRGRRLVAA</sequence>
<dbReference type="AlphaFoldDB" id="A0A5J6V5G1"/>
<dbReference type="Gene3D" id="3.20.20.140">
    <property type="entry name" value="Metal-dependent hydrolases"/>
    <property type="match status" value="1"/>
</dbReference>
<dbReference type="CDD" id="cd01297">
    <property type="entry name" value="D-aminoacylase"/>
    <property type="match status" value="1"/>
</dbReference>
<dbReference type="InterPro" id="IPR011059">
    <property type="entry name" value="Metal-dep_hydrolase_composite"/>
</dbReference>
<name>A0A5J6V5G1_9MICO</name>
<dbReference type="InterPro" id="IPR032466">
    <property type="entry name" value="Metal_Hydrolase"/>
</dbReference>
<evidence type="ECO:0000313" key="2">
    <source>
        <dbReference type="EMBL" id="QFG68426.1"/>
    </source>
</evidence>
<dbReference type="Pfam" id="PF07969">
    <property type="entry name" value="Amidohydro_3"/>
    <property type="match status" value="1"/>
</dbReference>
<gene>
    <name evidence="2" type="ORF">FY030_06595</name>
</gene>
<reference evidence="2 3" key="1">
    <citation type="submission" date="2019-09" db="EMBL/GenBank/DDBJ databases">
        <title>Serinicoccus pratensis sp. nov., isolated from meadow soil.</title>
        <authorList>
            <person name="Zhang W."/>
        </authorList>
    </citation>
    <scope>NUCLEOTIDE SEQUENCE [LARGE SCALE GENOMIC DNA]</scope>
    <source>
        <strain evidence="2 3">W204</strain>
    </source>
</reference>
<dbReference type="GO" id="GO:0005829">
    <property type="term" value="C:cytosol"/>
    <property type="evidence" value="ECO:0007669"/>
    <property type="project" value="TreeGrafter"/>
</dbReference>
<evidence type="ECO:0000313" key="3">
    <source>
        <dbReference type="Proteomes" id="UP000326546"/>
    </source>
</evidence>
<dbReference type="EMBL" id="CP044427">
    <property type="protein sequence ID" value="QFG68426.1"/>
    <property type="molecule type" value="Genomic_DNA"/>
</dbReference>
<dbReference type="GO" id="GO:0016812">
    <property type="term" value="F:hydrolase activity, acting on carbon-nitrogen (but not peptide) bonds, in cyclic amides"/>
    <property type="evidence" value="ECO:0007669"/>
    <property type="project" value="TreeGrafter"/>
</dbReference>
<proteinExistence type="predicted"/>
<feature type="domain" description="Amidohydrolase 3" evidence="1">
    <location>
        <begin position="51"/>
        <end position="510"/>
    </location>
</feature>
<dbReference type="OrthoDB" id="9763537at2"/>
<accession>A0A5J6V5G1</accession>
<dbReference type="SUPFAM" id="SSF51556">
    <property type="entry name" value="Metallo-dependent hydrolases"/>
    <property type="match status" value="1"/>
</dbReference>
<evidence type="ECO:0000259" key="1">
    <source>
        <dbReference type="Pfam" id="PF07969"/>
    </source>
</evidence>
<dbReference type="GO" id="GO:0016811">
    <property type="term" value="F:hydrolase activity, acting on carbon-nitrogen (but not peptide) bonds, in linear amides"/>
    <property type="evidence" value="ECO:0007669"/>
    <property type="project" value="InterPro"/>
</dbReference>
<dbReference type="PANTHER" id="PTHR11647">
    <property type="entry name" value="HYDRANTOINASE/DIHYDROPYRIMIDINASE FAMILY MEMBER"/>
    <property type="match status" value="1"/>
</dbReference>
<dbReference type="Gene3D" id="2.30.40.10">
    <property type="entry name" value="Urease, subunit C, domain 1"/>
    <property type="match status" value="1"/>
</dbReference>
<dbReference type="InterPro" id="IPR050378">
    <property type="entry name" value="Metallo-dep_Hydrolases_sf"/>
</dbReference>
<keyword evidence="3" id="KW-1185">Reference proteome</keyword>
<dbReference type="SUPFAM" id="SSF51338">
    <property type="entry name" value="Composite domain of metallo-dependent hydrolases"/>
    <property type="match status" value="1"/>
</dbReference>
<dbReference type="InterPro" id="IPR023100">
    <property type="entry name" value="D-aminoacylase_insert_dom_sf"/>
</dbReference>